<feature type="transmembrane region" description="Helical" evidence="5">
    <location>
        <begin position="302"/>
        <end position="319"/>
    </location>
</feature>
<evidence type="ECO:0000256" key="4">
    <source>
        <dbReference type="ARBA" id="ARBA00023136"/>
    </source>
</evidence>
<comment type="function">
    <text evidence="5">NDH-1 shuttles electrons from NADH, via FMN and iron-sulfur (Fe-S) centers, to quinones in the respiratory chain. The immediate electron acceptor for the enzyme in this species is believed to be ubiquinone. Couples the redox reaction to proton translocation (for every two electrons transferred, four hydrogen ions are translocated across the cytoplasmic membrane), and thus conserves the redox energy in a proton gradient.</text>
</comment>
<dbReference type="InterPro" id="IPR001750">
    <property type="entry name" value="ND/Mrp_TM"/>
</dbReference>
<dbReference type="Proteomes" id="UP000050580">
    <property type="component" value="Unassembled WGS sequence"/>
</dbReference>
<dbReference type="PATRIC" id="fig|1610491.3.peg.1047"/>
<feature type="transmembrane region" description="Helical" evidence="5">
    <location>
        <begin position="6"/>
        <end position="28"/>
    </location>
</feature>
<feature type="transmembrane region" description="Helical" evidence="5">
    <location>
        <begin position="106"/>
        <end position="124"/>
    </location>
</feature>
<dbReference type="GO" id="GO:0048038">
    <property type="term" value="F:quinone binding"/>
    <property type="evidence" value="ECO:0007669"/>
    <property type="project" value="UniProtKB-KW"/>
</dbReference>
<feature type="domain" description="NADH:quinone oxidoreductase/Mrp antiporter transmembrane" evidence="7">
    <location>
        <begin position="127"/>
        <end position="431"/>
    </location>
</feature>
<evidence type="ECO:0000256" key="2">
    <source>
        <dbReference type="ARBA" id="ARBA00022692"/>
    </source>
</evidence>
<feature type="transmembrane region" description="Helical" evidence="5">
    <location>
        <begin position="417"/>
        <end position="440"/>
    </location>
</feature>
<evidence type="ECO:0000256" key="6">
    <source>
        <dbReference type="RuleBase" id="RU000320"/>
    </source>
</evidence>
<evidence type="ECO:0000256" key="3">
    <source>
        <dbReference type="ARBA" id="ARBA00022989"/>
    </source>
</evidence>
<dbReference type="NCBIfam" id="NF004442">
    <property type="entry name" value="PRK05777.1-5"/>
    <property type="match status" value="1"/>
</dbReference>
<evidence type="ECO:0000259" key="7">
    <source>
        <dbReference type="Pfam" id="PF00361"/>
    </source>
</evidence>
<dbReference type="EC" id="7.1.1.-" evidence="5"/>
<evidence type="ECO:0000256" key="5">
    <source>
        <dbReference type="HAMAP-Rule" id="MF_00445"/>
    </source>
</evidence>
<dbReference type="GO" id="GO:0042773">
    <property type="term" value="P:ATP synthesis coupled electron transport"/>
    <property type="evidence" value="ECO:0007669"/>
    <property type="project" value="InterPro"/>
</dbReference>
<feature type="transmembrane region" description="Helical" evidence="5">
    <location>
        <begin position="161"/>
        <end position="184"/>
    </location>
</feature>
<dbReference type="OrthoDB" id="9768329at2"/>
<feature type="transmembrane region" description="Helical" evidence="5">
    <location>
        <begin position="473"/>
        <end position="494"/>
    </location>
</feature>
<feature type="transmembrane region" description="Helical" evidence="5">
    <location>
        <begin position="78"/>
        <end position="94"/>
    </location>
</feature>
<proteinExistence type="inferred from homology"/>
<dbReference type="GO" id="GO:0012505">
    <property type="term" value="C:endomembrane system"/>
    <property type="evidence" value="ECO:0007669"/>
    <property type="project" value="UniProtKB-SubCell"/>
</dbReference>
<comment type="subcellular location">
    <subcellularLocation>
        <location evidence="5">Cell membrane</location>
        <topology evidence="5">Multi-pass membrane protein</topology>
    </subcellularLocation>
    <subcellularLocation>
        <location evidence="1">Endomembrane system</location>
        <topology evidence="1">Multi-pass membrane protein</topology>
    </subcellularLocation>
    <subcellularLocation>
        <location evidence="6">Membrane</location>
        <topology evidence="6">Multi-pass membrane protein</topology>
    </subcellularLocation>
</comment>
<keyword evidence="5 8" id="KW-0830">Ubiquinone</keyword>
<protein>
    <recommendedName>
        <fullName evidence="5">NADH-quinone oxidoreductase subunit N</fullName>
        <ecNumber evidence="5">7.1.1.-</ecNumber>
    </recommendedName>
    <alternativeName>
        <fullName evidence="5">NADH dehydrogenase I subunit N</fullName>
    </alternativeName>
    <alternativeName>
        <fullName evidence="5">NDH-1 subunit N</fullName>
    </alternativeName>
</protein>
<dbReference type="RefSeq" id="WP_046741212.1">
    <property type="nucleotide sequence ID" value="NZ_LBNQ01000019.1"/>
</dbReference>
<comment type="similarity">
    <text evidence="5">Belongs to the complex I subunit 2 family.</text>
</comment>
<feature type="transmembrane region" description="Helical" evidence="5">
    <location>
        <begin position="382"/>
        <end position="405"/>
    </location>
</feature>
<evidence type="ECO:0000313" key="9">
    <source>
        <dbReference type="Proteomes" id="UP000050580"/>
    </source>
</evidence>
<feature type="transmembrane region" description="Helical" evidence="5">
    <location>
        <begin position="276"/>
        <end position="295"/>
    </location>
</feature>
<evidence type="ECO:0000256" key="1">
    <source>
        <dbReference type="ARBA" id="ARBA00004127"/>
    </source>
</evidence>
<dbReference type="Pfam" id="PF00361">
    <property type="entry name" value="Proton_antipo_M"/>
    <property type="match status" value="1"/>
</dbReference>
<name>A0A0U1Q1H5_9BURK</name>
<keyword evidence="5" id="KW-0813">Transport</keyword>
<keyword evidence="3 5" id="KW-1133">Transmembrane helix</keyword>
<dbReference type="PANTHER" id="PTHR22773">
    <property type="entry name" value="NADH DEHYDROGENASE"/>
    <property type="match status" value="1"/>
</dbReference>
<comment type="catalytic activity">
    <reaction evidence="5">
        <text>a quinone + NADH + 5 H(+)(in) = a quinol + NAD(+) + 4 H(+)(out)</text>
        <dbReference type="Rhea" id="RHEA:57888"/>
        <dbReference type="ChEBI" id="CHEBI:15378"/>
        <dbReference type="ChEBI" id="CHEBI:24646"/>
        <dbReference type="ChEBI" id="CHEBI:57540"/>
        <dbReference type="ChEBI" id="CHEBI:57945"/>
        <dbReference type="ChEBI" id="CHEBI:132124"/>
    </reaction>
</comment>
<dbReference type="NCBIfam" id="TIGR01770">
    <property type="entry name" value="NDH_I_N"/>
    <property type="match status" value="1"/>
</dbReference>
<organism evidence="8 9">
    <name type="scientific">Lampropedia cohaerens</name>
    <dbReference type="NCBI Taxonomy" id="1610491"/>
    <lineage>
        <taxon>Bacteria</taxon>
        <taxon>Pseudomonadati</taxon>
        <taxon>Pseudomonadota</taxon>
        <taxon>Betaproteobacteria</taxon>
        <taxon>Burkholderiales</taxon>
        <taxon>Comamonadaceae</taxon>
        <taxon>Lampropedia</taxon>
    </lineage>
</organism>
<feature type="transmembrane region" description="Helical" evidence="5">
    <location>
        <begin position="339"/>
        <end position="361"/>
    </location>
</feature>
<feature type="transmembrane region" description="Helical" evidence="5">
    <location>
        <begin position="242"/>
        <end position="264"/>
    </location>
</feature>
<sequence>MIDRYSWVAVYPELVLLIMGCVITLVDLREKSRLRSTTHWLTLLTLIAVAAMNFTYAINGNTVYGFGNMLVVDAMAGWLKGFAAVTVAVVLIYARPYAAPRAMMRGGELFSLSLFALLGIDLMISGNNLLLLYLGLELLTLSSYALVALRRDDAQATEAAMKYFVLGAMASGFLLYGMSMLYGATGSLDIGEIFRVVNFGLVDSPQVLVFGLVFIVAGLAFKLGAVPFHMWIPDVYHGAPTAITLLIASAPKLAAFGIIMRILIDGLIPLAADWQQMLGVLAICSLFVGNLAAIAQHNIKRMLAYSTISHVGFILLGLMSGVHGGEFTAESAQAAYGSAMFYVVTYVLTTLATFGILLLLTRDGFESEDISDLAGLNQRSPLYAGIMALCMFSMAGIPPLVGFYAKFTVLQALLATQAPLAVALAVFAVIMSLIGAFYYLRVVKVMYFDAPEPHPGRIQTSWDVRAVLTANGALMLVLGLLPGGLMALCAQAILNALRT</sequence>
<accession>A0A0U1Q1H5</accession>
<keyword evidence="5" id="KW-1003">Cell membrane</keyword>
<dbReference type="GO" id="GO:0008137">
    <property type="term" value="F:NADH dehydrogenase (ubiquinone) activity"/>
    <property type="evidence" value="ECO:0007669"/>
    <property type="project" value="InterPro"/>
</dbReference>
<feature type="transmembrane region" description="Helical" evidence="5">
    <location>
        <begin position="130"/>
        <end position="149"/>
    </location>
</feature>
<dbReference type="HAMAP" id="MF_00445">
    <property type="entry name" value="NDH1_NuoN_1"/>
    <property type="match status" value="1"/>
</dbReference>
<dbReference type="STRING" id="1610491.AAV94_04920"/>
<keyword evidence="5" id="KW-0874">Quinone</keyword>
<evidence type="ECO:0000313" key="8">
    <source>
        <dbReference type="EMBL" id="KKW68445.1"/>
    </source>
</evidence>
<keyword evidence="4 5" id="KW-0472">Membrane</keyword>
<dbReference type="EMBL" id="LBNQ01000019">
    <property type="protein sequence ID" value="KKW68445.1"/>
    <property type="molecule type" value="Genomic_DNA"/>
</dbReference>
<comment type="subunit">
    <text evidence="5">NDH-1 is composed of 14 different subunits. Subunits NuoA, H, J, K, L, M, N constitute the membrane sector of the complex.</text>
</comment>
<feature type="transmembrane region" description="Helical" evidence="5">
    <location>
        <begin position="40"/>
        <end position="58"/>
    </location>
</feature>
<dbReference type="InterPro" id="IPR010096">
    <property type="entry name" value="NADH-Q_OxRdtase_suN/2"/>
</dbReference>
<comment type="caution">
    <text evidence="8">The sequence shown here is derived from an EMBL/GenBank/DDBJ whole genome shotgun (WGS) entry which is preliminary data.</text>
</comment>
<keyword evidence="9" id="KW-1185">Reference proteome</keyword>
<dbReference type="GO" id="GO:0005886">
    <property type="term" value="C:plasma membrane"/>
    <property type="evidence" value="ECO:0007669"/>
    <property type="project" value="UniProtKB-SubCell"/>
</dbReference>
<dbReference type="GO" id="GO:0050136">
    <property type="term" value="F:NADH dehydrogenase (quinone) (non-electrogenic) activity"/>
    <property type="evidence" value="ECO:0007669"/>
    <property type="project" value="UniProtKB-UniRule"/>
</dbReference>
<gene>
    <name evidence="5" type="primary">nuoN</name>
    <name evidence="8" type="ORF">AAV94_04920</name>
</gene>
<keyword evidence="5" id="KW-1278">Translocase</keyword>
<keyword evidence="5" id="KW-0520">NAD</keyword>
<keyword evidence="2 5" id="KW-0812">Transmembrane</keyword>
<dbReference type="AlphaFoldDB" id="A0A0U1Q1H5"/>
<feature type="transmembrane region" description="Helical" evidence="5">
    <location>
        <begin position="204"/>
        <end position="221"/>
    </location>
</feature>
<reference evidence="8 9" key="1">
    <citation type="submission" date="2015-05" db="EMBL/GenBank/DDBJ databases">
        <title>Draft genome sequence of Lampropedia sp. CT6, isolated from the microbial mat of a hot water spring, located at Manikaran, India.</title>
        <authorList>
            <person name="Tripathi C."/>
            <person name="Rani P."/>
            <person name="Mahato N.K."/>
            <person name="Lal R."/>
        </authorList>
    </citation>
    <scope>NUCLEOTIDE SEQUENCE [LARGE SCALE GENOMIC DNA]</scope>
    <source>
        <strain evidence="8 9">CT6</strain>
    </source>
</reference>